<accession>A0A843WYL6</accession>
<gene>
    <name evidence="1" type="ORF">Taro_044586</name>
</gene>
<sequence length="85" mass="9336">MRIATVIGRSRHGYCRDGLVNATEAGKGRDRTCESGTGNATAYLSPSWSRRGIIGVRVQPAHRPCENPWTEESYRGLERGFTSPA</sequence>
<dbReference type="EMBL" id="NMUH01005059">
    <property type="protein sequence ID" value="MQM11678.1"/>
    <property type="molecule type" value="Genomic_DNA"/>
</dbReference>
<organism evidence="1 2">
    <name type="scientific">Colocasia esculenta</name>
    <name type="common">Wild taro</name>
    <name type="synonym">Arum esculentum</name>
    <dbReference type="NCBI Taxonomy" id="4460"/>
    <lineage>
        <taxon>Eukaryota</taxon>
        <taxon>Viridiplantae</taxon>
        <taxon>Streptophyta</taxon>
        <taxon>Embryophyta</taxon>
        <taxon>Tracheophyta</taxon>
        <taxon>Spermatophyta</taxon>
        <taxon>Magnoliopsida</taxon>
        <taxon>Liliopsida</taxon>
        <taxon>Araceae</taxon>
        <taxon>Aroideae</taxon>
        <taxon>Colocasieae</taxon>
        <taxon>Colocasia</taxon>
    </lineage>
</organism>
<keyword evidence="2" id="KW-1185">Reference proteome</keyword>
<evidence type="ECO:0000313" key="2">
    <source>
        <dbReference type="Proteomes" id="UP000652761"/>
    </source>
</evidence>
<evidence type="ECO:0000313" key="1">
    <source>
        <dbReference type="EMBL" id="MQM11678.1"/>
    </source>
</evidence>
<protein>
    <submittedName>
        <fullName evidence="1">Uncharacterized protein</fullName>
    </submittedName>
</protein>
<name>A0A843WYL6_COLES</name>
<proteinExistence type="predicted"/>
<dbReference type="Proteomes" id="UP000652761">
    <property type="component" value="Unassembled WGS sequence"/>
</dbReference>
<dbReference type="AlphaFoldDB" id="A0A843WYL6"/>
<comment type="caution">
    <text evidence="1">The sequence shown here is derived from an EMBL/GenBank/DDBJ whole genome shotgun (WGS) entry which is preliminary data.</text>
</comment>
<reference evidence="1" key="1">
    <citation type="submission" date="2017-07" db="EMBL/GenBank/DDBJ databases">
        <title>Taro Niue Genome Assembly and Annotation.</title>
        <authorList>
            <person name="Atibalentja N."/>
            <person name="Keating K."/>
            <person name="Fields C.J."/>
        </authorList>
    </citation>
    <scope>NUCLEOTIDE SEQUENCE</scope>
    <source>
        <strain evidence="1">Niue_2</strain>
        <tissue evidence="1">Leaf</tissue>
    </source>
</reference>